<accession>A0A0E9TU35</accession>
<organism evidence="1">
    <name type="scientific">Anguilla anguilla</name>
    <name type="common">European freshwater eel</name>
    <name type="synonym">Muraena anguilla</name>
    <dbReference type="NCBI Taxonomy" id="7936"/>
    <lineage>
        <taxon>Eukaryota</taxon>
        <taxon>Metazoa</taxon>
        <taxon>Chordata</taxon>
        <taxon>Craniata</taxon>
        <taxon>Vertebrata</taxon>
        <taxon>Euteleostomi</taxon>
        <taxon>Actinopterygii</taxon>
        <taxon>Neopterygii</taxon>
        <taxon>Teleostei</taxon>
        <taxon>Anguilliformes</taxon>
        <taxon>Anguillidae</taxon>
        <taxon>Anguilla</taxon>
    </lineage>
</organism>
<dbReference type="AlphaFoldDB" id="A0A0E9TU35"/>
<protein>
    <submittedName>
        <fullName evidence="1">Uncharacterized protein</fullName>
    </submittedName>
</protein>
<evidence type="ECO:0000313" key="1">
    <source>
        <dbReference type="EMBL" id="JAH56410.1"/>
    </source>
</evidence>
<reference evidence="1" key="1">
    <citation type="submission" date="2014-11" db="EMBL/GenBank/DDBJ databases">
        <authorList>
            <person name="Amaro Gonzalez C."/>
        </authorList>
    </citation>
    <scope>NUCLEOTIDE SEQUENCE</scope>
</reference>
<reference evidence="1" key="2">
    <citation type="journal article" date="2015" name="Fish Shellfish Immunol.">
        <title>Early steps in the European eel (Anguilla anguilla)-Vibrio vulnificus interaction in the gills: Role of the RtxA13 toxin.</title>
        <authorList>
            <person name="Callol A."/>
            <person name="Pajuelo D."/>
            <person name="Ebbesson L."/>
            <person name="Teles M."/>
            <person name="MacKenzie S."/>
            <person name="Amaro C."/>
        </authorList>
    </citation>
    <scope>NUCLEOTIDE SEQUENCE</scope>
</reference>
<dbReference type="EMBL" id="GBXM01052167">
    <property type="protein sequence ID" value="JAH56410.1"/>
    <property type="molecule type" value="Transcribed_RNA"/>
</dbReference>
<name>A0A0E9TU35_ANGAN</name>
<sequence>MGNVKSHHCEDKKKIKMKIFNIEGKSKIEHTIS</sequence>
<proteinExistence type="predicted"/>